<dbReference type="SUPFAM" id="SSF116734">
    <property type="entry name" value="DNA methylase specificity domain"/>
    <property type="match status" value="1"/>
</dbReference>
<dbReference type="PANTHER" id="PTHR30408">
    <property type="entry name" value="TYPE-1 RESTRICTION ENZYME ECOKI SPECIFICITY PROTEIN"/>
    <property type="match status" value="1"/>
</dbReference>
<dbReference type="Pfam" id="PF01420">
    <property type="entry name" value="Methylase_S"/>
    <property type="match status" value="1"/>
</dbReference>
<evidence type="ECO:0000313" key="7">
    <source>
        <dbReference type="Proteomes" id="UP001153387"/>
    </source>
</evidence>
<dbReference type="PANTHER" id="PTHR30408:SF12">
    <property type="entry name" value="TYPE I RESTRICTION ENZYME MJAVIII SPECIFICITY SUBUNIT"/>
    <property type="match status" value="1"/>
</dbReference>
<dbReference type="InterPro" id="IPR052021">
    <property type="entry name" value="Type-I_RS_S_subunit"/>
</dbReference>
<dbReference type="GO" id="GO:0004519">
    <property type="term" value="F:endonuclease activity"/>
    <property type="evidence" value="ECO:0007669"/>
    <property type="project" value="UniProtKB-KW"/>
</dbReference>
<keyword evidence="6" id="KW-0378">Hydrolase</keyword>
<evidence type="ECO:0000256" key="1">
    <source>
        <dbReference type="ARBA" id="ARBA00010923"/>
    </source>
</evidence>
<dbReference type="RefSeq" id="WP_277566075.1">
    <property type="nucleotide sequence ID" value="NZ_JAPDHZ010000003.1"/>
</dbReference>
<dbReference type="Proteomes" id="UP001153387">
    <property type="component" value="Unassembled WGS sequence"/>
</dbReference>
<proteinExistence type="inferred from homology"/>
<organism evidence="6 7">
    <name type="scientific">Cohnella ginsengisoli</name>
    <dbReference type="NCBI Taxonomy" id="425004"/>
    <lineage>
        <taxon>Bacteria</taxon>
        <taxon>Bacillati</taxon>
        <taxon>Bacillota</taxon>
        <taxon>Bacilli</taxon>
        <taxon>Bacillales</taxon>
        <taxon>Paenibacillaceae</taxon>
        <taxon>Cohnella</taxon>
    </lineage>
</organism>
<keyword evidence="6" id="KW-0255">Endonuclease</keyword>
<dbReference type="InterPro" id="IPR044946">
    <property type="entry name" value="Restrct_endonuc_typeI_TRD_sf"/>
</dbReference>
<feature type="coiled-coil region" evidence="4">
    <location>
        <begin position="1"/>
        <end position="28"/>
    </location>
</feature>
<dbReference type="AlphaFoldDB" id="A0A9X4QMP0"/>
<keyword evidence="4" id="KW-0175">Coiled coil</keyword>
<reference evidence="6 7" key="1">
    <citation type="submission" date="2022-10" db="EMBL/GenBank/DDBJ databases">
        <title>Comparative genomic analysis of Cohnella hashimotonis sp. nov., isolated from the International Space Station.</title>
        <authorList>
            <person name="Simpson A."/>
            <person name="Venkateswaran K."/>
        </authorList>
    </citation>
    <scope>NUCLEOTIDE SEQUENCE [LARGE SCALE GENOMIC DNA]</scope>
    <source>
        <strain evidence="6 7">DSM 18997</strain>
    </source>
</reference>
<comment type="similarity">
    <text evidence="1">Belongs to the type-I restriction system S methylase family.</text>
</comment>
<feature type="domain" description="Type I restriction modification DNA specificity" evidence="5">
    <location>
        <begin position="99"/>
        <end position="212"/>
    </location>
</feature>
<dbReference type="GO" id="GO:0009307">
    <property type="term" value="P:DNA restriction-modification system"/>
    <property type="evidence" value="ECO:0007669"/>
    <property type="project" value="UniProtKB-KW"/>
</dbReference>
<dbReference type="GO" id="GO:0003677">
    <property type="term" value="F:DNA binding"/>
    <property type="evidence" value="ECO:0007669"/>
    <property type="project" value="UniProtKB-KW"/>
</dbReference>
<accession>A0A9X4QMP0</accession>
<keyword evidence="7" id="KW-1185">Reference proteome</keyword>
<sequence length="263" mass="29850">MAQINRLINAKKKQIALLQEQKRAVINAAVKKSSEGWERKSLKYWVNSNLTSLSSNTDPDLEIDYLDISAVGHGYIKQEPVHLTFREAPSRARRVVKYGDTIISTVRTYLRSVCFIDHAYEHCIVSTGFSVLSPNKNVVLPELLSFVLSSDEFIDDVIKNSIGVSYPAINDSKLLSLKISLPLSIEEQELLYKSIKEKFDVFDNLIEKIKSQVFLLHEYRTRLVSDVVTGKLDVSGVVVPQYEVVEEIAENDPMDDIEEEIDE</sequence>
<evidence type="ECO:0000256" key="2">
    <source>
        <dbReference type="ARBA" id="ARBA00022747"/>
    </source>
</evidence>
<keyword evidence="3" id="KW-0238">DNA-binding</keyword>
<evidence type="ECO:0000256" key="4">
    <source>
        <dbReference type="SAM" id="Coils"/>
    </source>
</evidence>
<evidence type="ECO:0000313" key="6">
    <source>
        <dbReference type="EMBL" id="MDG0792259.1"/>
    </source>
</evidence>
<evidence type="ECO:0000256" key="3">
    <source>
        <dbReference type="ARBA" id="ARBA00023125"/>
    </source>
</evidence>
<comment type="caution">
    <text evidence="6">The sequence shown here is derived from an EMBL/GenBank/DDBJ whole genome shotgun (WGS) entry which is preliminary data.</text>
</comment>
<protein>
    <submittedName>
        <fullName evidence="6">Restriction endonuclease subunit S</fullName>
    </submittedName>
</protein>
<dbReference type="EMBL" id="JAPDHZ010000003">
    <property type="protein sequence ID" value="MDG0792259.1"/>
    <property type="molecule type" value="Genomic_DNA"/>
</dbReference>
<dbReference type="Gene3D" id="3.90.220.20">
    <property type="entry name" value="DNA methylase specificity domains"/>
    <property type="match status" value="2"/>
</dbReference>
<evidence type="ECO:0000259" key="5">
    <source>
        <dbReference type="Pfam" id="PF01420"/>
    </source>
</evidence>
<keyword evidence="6" id="KW-0540">Nuclease</keyword>
<keyword evidence="2" id="KW-0680">Restriction system</keyword>
<name>A0A9X4QMP0_9BACL</name>
<dbReference type="InterPro" id="IPR000055">
    <property type="entry name" value="Restrct_endonuc_typeI_TRD"/>
</dbReference>
<gene>
    <name evidence="6" type="ORF">OMP38_16320</name>
</gene>